<accession>A0A4R3L374</accession>
<keyword evidence="2" id="KW-1185">Reference proteome</keyword>
<dbReference type="AlphaFoldDB" id="A0A4R3L374"/>
<comment type="caution">
    <text evidence="1">The sequence shown here is derived from an EMBL/GenBank/DDBJ whole genome shotgun (WGS) entry which is preliminary data.</text>
</comment>
<dbReference type="EMBL" id="SMAF01000030">
    <property type="protein sequence ID" value="TCS93060.1"/>
    <property type="molecule type" value="Genomic_DNA"/>
</dbReference>
<gene>
    <name evidence="1" type="ORF">EDC25_13031</name>
</gene>
<evidence type="ECO:0000313" key="2">
    <source>
        <dbReference type="Proteomes" id="UP000294599"/>
    </source>
</evidence>
<organism evidence="1 2">
    <name type="scientific">Pseudofulvimonas gallinarii</name>
    <dbReference type="NCBI Taxonomy" id="634155"/>
    <lineage>
        <taxon>Bacteria</taxon>
        <taxon>Pseudomonadati</taxon>
        <taxon>Pseudomonadota</taxon>
        <taxon>Gammaproteobacteria</taxon>
        <taxon>Lysobacterales</taxon>
        <taxon>Rhodanobacteraceae</taxon>
        <taxon>Pseudofulvimonas</taxon>
    </lineage>
</organism>
<evidence type="ECO:0000313" key="1">
    <source>
        <dbReference type="EMBL" id="TCS93060.1"/>
    </source>
</evidence>
<feature type="non-terminal residue" evidence="1">
    <location>
        <position position="1"/>
    </location>
</feature>
<dbReference type="Proteomes" id="UP000294599">
    <property type="component" value="Unassembled WGS sequence"/>
</dbReference>
<reference evidence="1 2" key="1">
    <citation type="submission" date="2019-03" db="EMBL/GenBank/DDBJ databases">
        <title>Genomic Encyclopedia of Type Strains, Phase IV (KMG-IV): sequencing the most valuable type-strain genomes for metagenomic binning, comparative biology and taxonomic classification.</title>
        <authorList>
            <person name="Goeker M."/>
        </authorList>
    </citation>
    <scope>NUCLEOTIDE SEQUENCE [LARGE SCALE GENOMIC DNA]</scope>
    <source>
        <strain evidence="1 2">DSM 21944</strain>
    </source>
</reference>
<name>A0A4R3L374_9GAMM</name>
<proteinExistence type="predicted"/>
<sequence length="30" mass="3321">EWTIQRRYLTLETLATIGDTSTVNLPAVAS</sequence>
<protein>
    <submittedName>
        <fullName evidence="1">Uncharacterized protein</fullName>
    </submittedName>
</protein>